<evidence type="ECO:0000313" key="3">
    <source>
        <dbReference type="Proteomes" id="UP001341840"/>
    </source>
</evidence>
<feature type="region of interest" description="Disordered" evidence="1">
    <location>
        <begin position="88"/>
        <end position="117"/>
    </location>
</feature>
<dbReference type="Proteomes" id="UP001341840">
    <property type="component" value="Unassembled WGS sequence"/>
</dbReference>
<gene>
    <name evidence="2" type="primary">AXS2_7</name>
    <name evidence="2" type="ORF">PIB30_029026</name>
</gene>
<evidence type="ECO:0000313" key="2">
    <source>
        <dbReference type="EMBL" id="MED6206672.1"/>
    </source>
</evidence>
<keyword evidence="3" id="KW-1185">Reference proteome</keyword>
<organism evidence="2 3">
    <name type="scientific">Stylosanthes scabra</name>
    <dbReference type="NCBI Taxonomy" id="79078"/>
    <lineage>
        <taxon>Eukaryota</taxon>
        <taxon>Viridiplantae</taxon>
        <taxon>Streptophyta</taxon>
        <taxon>Embryophyta</taxon>
        <taxon>Tracheophyta</taxon>
        <taxon>Spermatophyta</taxon>
        <taxon>Magnoliopsida</taxon>
        <taxon>eudicotyledons</taxon>
        <taxon>Gunneridae</taxon>
        <taxon>Pentapetalae</taxon>
        <taxon>rosids</taxon>
        <taxon>fabids</taxon>
        <taxon>Fabales</taxon>
        <taxon>Fabaceae</taxon>
        <taxon>Papilionoideae</taxon>
        <taxon>50 kb inversion clade</taxon>
        <taxon>dalbergioids sensu lato</taxon>
        <taxon>Dalbergieae</taxon>
        <taxon>Pterocarpus clade</taxon>
        <taxon>Stylosanthes</taxon>
    </lineage>
</organism>
<accession>A0ABU6Y8B3</accession>
<protein>
    <submittedName>
        <fullName evidence="2">UDP-D-apiose UDP-D-xylose synthase</fullName>
    </submittedName>
</protein>
<sequence>MASSASSVNNSSASSPYANAMSETHHKVLALVVYNGKIKHLLEPDNLPWHCRITFHRLNIKHHSRLEGLIKMSDLVRFISATTAHTTALEQHANTPEPEAQSRNTLPHYHHGENLPPPFQYHVRRDLDLLHPFLNRQTTVGAKDNIEAKHARDP</sequence>
<name>A0ABU6Y8B3_9FABA</name>
<dbReference type="EMBL" id="JASCZI010241772">
    <property type="protein sequence ID" value="MED6206672.1"/>
    <property type="molecule type" value="Genomic_DNA"/>
</dbReference>
<proteinExistence type="predicted"/>
<evidence type="ECO:0000256" key="1">
    <source>
        <dbReference type="SAM" id="MobiDB-lite"/>
    </source>
</evidence>
<reference evidence="2 3" key="1">
    <citation type="journal article" date="2023" name="Plants (Basel)">
        <title>Bridging the Gap: Combining Genomics and Transcriptomics Approaches to Understand Stylosanthes scabra, an Orphan Legume from the Brazilian Caatinga.</title>
        <authorList>
            <person name="Ferreira-Neto J.R.C."/>
            <person name="da Silva M.D."/>
            <person name="Binneck E."/>
            <person name="de Melo N.F."/>
            <person name="da Silva R.H."/>
            <person name="de Melo A.L.T.M."/>
            <person name="Pandolfi V."/>
            <person name="Bustamante F.O."/>
            <person name="Brasileiro-Vidal A.C."/>
            <person name="Benko-Iseppon A.M."/>
        </authorList>
    </citation>
    <scope>NUCLEOTIDE SEQUENCE [LARGE SCALE GENOMIC DNA]</scope>
    <source>
        <tissue evidence="2">Leaves</tissue>
    </source>
</reference>
<comment type="caution">
    <text evidence="2">The sequence shown here is derived from an EMBL/GenBank/DDBJ whole genome shotgun (WGS) entry which is preliminary data.</text>
</comment>